<evidence type="ECO:0000256" key="1">
    <source>
        <dbReference type="ARBA" id="ARBA00023012"/>
    </source>
</evidence>
<keyword evidence="2" id="KW-0597">Phosphoprotein</keyword>
<evidence type="ECO:0000313" key="4">
    <source>
        <dbReference type="EMBL" id="OHU94490.1"/>
    </source>
</evidence>
<sequence>MDISNLDRLQVLNEQVMHELLGDDESEINNFRQQFLQQAKSSLQKIASFYREQQFKQIKDEAHYLKTSAKAIGAERCAYYLQQLEDASLALDKAQCKNHIQSLSNEIKGVFRACSTQK</sequence>
<dbReference type="InterPro" id="IPR036641">
    <property type="entry name" value="HPT_dom_sf"/>
</dbReference>
<name>A0A1S1N3C0_9GAMM</name>
<proteinExistence type="predicted"/>
<dbReference type="RefSeq" id="WP_070992958.1">
    <property type="nucleotide sequence ID" value="NZ_CBCSHD010000010.1"/>
</dbReference>
<gene>
    <name evidence="4" type="ORF">BIW53_15580</name>
</gene>
<comment type="caution">
    <text evidence="4">The sequence shown here is derived from an EMBL/GenBank/DDBJ whole genome shotgun (WGS) entry which is preliminary data.</text>
</comment>
<protein>
    <recommendedName>
        <fullName evidence="3">HPt domain-containing protein</fullName>
    </recommendedName>
</protein>
<dbReference type="AlphaFoldDB" id="A0A1S1N3C0"/>
<dbReference type="PROSITE" id="PS50894">
    <property type="entry name" value="HPT"/>
    <property type="match status" value="1"/>
</dbReference>
<dbReference type="GO" id="GO:0000160">
    <property type="term" value="P:phosphorelay signal transduction system"/>
    <property type="evidence" value="ECO:0007669"/>
    <property type="project" value="UniProtKB-KW"/>
</dbReference>
<dbReference type="SUPFAM" id="SSF47226">
    <property type="entry name" value="Histidine-containing phosphotransfer domain, HPT domain"/>
    <property type="match status" value="1"/>
</dbReference>
<organism evidence="4 5">
    <name type="scientific">Pseudoalteromonas byunsanensis</name>
    <dbReference type="NCBI Taxonomy" id="327939"/>
    <lineage>
        <taxon>Bacteria</taxon>
        <taxon>Pseudomonadati</taxon>
        <taxon>Pseudomonadota</taxon>
        <taxon>Gammaproteobacteria</taxon>
        <taxon>Alteromonadales</taxon>
        <taxon>Pseudoalteromonadaceae</taxon>
        <taxon>Pseudoalteromonas</taxon>
    </lineage>
</organism>
<dbReference type="OrthoDB" id="6307719at2"/>
<dbReference type="GO" id="GO:0004672">
    <property type="term" value="F:protein kinase activity"/>
    <property type="evidence" value="ECO:0007669"/>
    <property type="project" value="UniProtKB-ARBA"/>
</dbReference>
<evidence type="ECO:0000256" key="2">
    <source>
        <dbReference type="PROSITE-ProRule" id="PRU00110"/>
    </source>
</evidence>
<feature type="modified residue" description="Phosphohistidine" evidence="2">
    <location>
        <position position="63"/>
    </location>
</feature>
<evidence type="ECO:0000259" key="3">
    <source>
        <dbReference type="PROSITE" id="PS50894"/>
    </source>
</evidence>
<dbReference type="Proteomes" id="UP000180253">
    <property type="component" value="Unassembled WGS sequence"/>
</dbReference>
<reference evidence="4 5" key="1">
    <citation type="submission" date="2016-10" db="EMBL/GenBank/DDBJ databases">
        <title>Pseudoalteromonas amylolytica sp. nov., isolated from the surface seawater.</title>
        <authorList>
            <person name="Wu Y.-H."/>
            <person name="Cheng H."/>
            <person name="Jin X.-B."/>
            <person name="Wang C.-S."/>
            <person name="Xu X.-W."/>
        </authorList>
    </citation>
    <scope>NUCLEOTIDE SEQUENCE [LARGE SCALE GENOMIC DNA]</scope>
    <source>
        <strain evidence="4 5">JCM 12483</strain>
    </source>
</reference>
<dbReference type="InterPro" id="IPR008207">
    <property type="entry name" value="Sig_transdc_His_kin_Hpt_dom"/>
</dbReference>
<keyword evidence="1" id="KW-0902">Two-component regulatory system</keyword>
<dbReference type="Pfam" id="PF01627">
    <property type="entry name" value="Hpt"/>
    <property type="match status" value="1"/>
</dbReference>
<feature type="domain" description="HPt" evidence="3">
    <location>
        <begin position="24"/>
        <end position="118"/>
    </location>
</feature>
<evidence type="ECO:0000313" key="5">
    <source>
        <dbReference type="Proteomes" id="UP000180253"/>
    </source>
</evidence>
<keyword evidence="5" id="KW-1185">Reference proteome</keyword>
<dbReference type="STRING" id="327939.BIW53_15580"/>
<dbReference type="EMBL" id="MNAN01000034">
    <property type="protein sequence ID" value="OHU94490.1"/>
    <property type="molecule type" value="Genomic_DNA"/>
</dbReference>
<accession>A0A1S1N3C0</accession>
<dbReference type="Gene3D" id="1.20.120.160">
    <property type="entry name" value="HPT domain"/>
    <property type="match status" value="1"/>
</dbReference>